<feature type="region of interest" description="Disordered" evidence="1">
    <location>
        <begin position="51"/>
        <end position="71"/>
    </location>
</feature>
<dbReference type="Pfam" id="PF03597">
    <property type="entry name" value="FixS"/>
    <property type="match status" value="1"/>
</dbReference>
<organism evidence="3 4">
    <name type="scientific">Thiohalocapsa marina</name>
    <dbReference type="NCBI Taxonomy" id="424902"/>
    <lineage>
        <taxon>Bacteria</taxon>
        <taxon>Pseudomonadati</taxon>
        <taxon>Pseudomonadota</taxon>
        <taxon>Gammaproteobacteria</taxon>
        <taxon>Chromatiales</taxon>
        <taxon>Chromatiaceae</taxon>
        <taxon>Thiohalocapsa</taxon>
    </lineage>
</organism>
<dbReference type="PANTHER" id="PTHR41532:SF1">
    <property type="entry name" value="FIXS PROTEIN"/>
    <property type="match status" value="1"/>
</dbReference>
<evidence type="ECO:0000256" key="2">
    <source>
        <dbReference type="SAM" id="Phobius"/>
    </source>
</evidence>
<evidence type="ECO:0000256" key="1">
    <source>
        <dbReference type="SAM" id="MobiDB-lite"/>
    </source>
</evidence>
<dbReference type="NCBIfam" id="TIGR00847">
    <property type="entry name" value="ccoS"/>
    <property type="match status" value="1"/>
</dbReference>
<evidence type="ECO:0000313" key="4">
    <source>
        <dbReference type="Proteomes" id="UP000322981"/>
    </source>
</evidence>
<evidence type="ECO:0000313" key="3">
    <source>
        <dbReference type="EMBL" id="KAA6187040.1"/>
    </source>
</evidence>
<proteinExistence type="predicted"/>
<name>A0A5M8FTB9_9GAMM</name>
<gene>
    <name evidence="3" type="primary">ccoS</name>
    <name evidence="3" type="ORF">F2Q65_03925</name>
</gene>
<dbReference type="RefSeq" id="WP_150090611.1">
    <property type="nucleotide sequence ID" value="NZ_JBFUOH010000138.1"/>
</dbReference>
<dbReference type="OrthoDB" id="9802763at2"/>
<dbReference type="AlphaFoldDB" id="A0A5M8FTB9"/>
<sequence length="71" mass="7914">MEVIYGLIPGMLVLGLVAVLVLFWAARSGQFDDLDGDAHRILMDDDVDERQARRFPDAEDDGRDEHRGADG</sequence>
<dbReference type="PANTHER" id="PTHR41532">
    <property type="entry name" value="FIXS PROTEIN"/>
    <property type="match status" value="1"/>
</dbReference>
<comment type="caution">
    <text evidence="3">The sequence shown here is derived from an EMBL/GenBank/DDBJ whole genome shotgun (WGS) entry which is preliminary data.</text>
</comment>
<keyword evidence="2" id="KW-0812">Transmembrane</keyword>
<dbReference type="InterPro" id="IPR004714">
    <property type="entry name" value="Cyt_oxidase_maturation_cbb3"/>
</dbReference>
<dbReference type="EMBL" id="VWXX01000003">
    <property type="protein sequence ID" value="KAA6187040.1"/>
    <property type="molecule type" value="Genomic_DNA"/>
</dbReference>
<feature type="transmembrane region" description="Helical" evidence="2">
    <location>
        <begin position="6"/>
        <end position="26"/>
    </location>
</feature>
<keyword evidence="2" id="KW-1133">Transmembrane helix</keyword>
<accession>A0A5M8FTB9</accession>
<protein>
    <submittedName>
        <fullName evidence="3">Cbb3-type cytochrome oxidase assembly protein CcoS</fullName>
    </submittedName>
</protein>
<keyword evidence="4" id="KW-1185">Reference proteome</keyword>
<keyword evidence="2" id="KW-0472">Membrane</keyword>
<dbReference type="Proteomes" id="UP000322981">
    <property type="component" value="Unassembled WGS sequence"/>
</dbReference>
<reference evidence="3 4" key="1">
    <citation type="submission" date="2019-09" db="EMBL/GenBank/DDBJ databases">
        <title>Whole-genome sequence of the purple sulfur bacterium Thiohalocapsa marina DSM 19078.</title>
        <authorList>
            <person name="Kyndt J.A."/>
            <person name="Meyer T.E."/>
        </authorList>
    </citation>
    <scope>NUCLEOTIDE SEQUENCE [LARGE SCALE GENOMIC DNA]</scope>
    <source>
        <strain evidence="3 4">DSM 19078</strain>
    </source>
</reference>